<comment type="subunit">
    <text evidence="9">Homodimer.</text>
</comment>
<dbReference type="Proteomes" id="UP000284219">
    <property type="component" value="Unassembled WGS sequence"/>
</dbReference>
<dbReference type="PIRSF" id="PIRSF006755">
    <property type="entry name" value="DTB_synth"/>
    <property type="match status" value="1"/>
</dbReference>
<comment type="catalytic activity">
    <reaction evidence="8">
        <text>(7R,8S)-8-amino-7-(carboxyamino)nonanoate + ATP = (4R,5S)-dethiobiotin + ADP + phosphate + H(+)</text>
        <dbReference type="Rhea" id="RHEA:63684"/>
        <dbReference type="ChEBI" id="CHEBI:15378"/>
        <dbReference type="ChEBI" id="CHEBI:30616"/>
        <dbReference type="ChEBI" id="CHEBI:43474"/>
        <dbReference type="ChEBI" id="CHEBI:149470"/>
        <dbReference type="ChEBI" id="CHEBI:149473"/>
        <dbReference type="ChEBI" id="CHEBI:456216"/>
    </reaction>
</comment>
<dbReference type="GO" id="GO:0000287">
    <property type="term" value="F:magnesium ion binding"/>
    <property type="evidence" value="ECO:0007669"/>
    <property type="project" value="UniProtKB-UniRule"/>
</dbReference>
<feature type="binding site" evidence="9">
    <location>
        <position position="41"/>
    </location>
    <ligand>
        <name>substrate</name>
    </ligand>
</feature>
<evidence type="ECO:0000256" key="4">
    <source>
        <dbReference type="ARBA" id="ARBA00022741"/>
    </source>
</evidence>
<dbReference type="UniPathway" id="UPA00078">
    <property type="reaction ID" value="UER00161"/>
</dbReference>
<comment type="function">
    <text evidence="9">Catalyzes a mechanistically unusual reaction, the ATP-dependent insertion of CO2 between the N7 and N8 nitrogen atoms of 7,8-diaminopelargonic acid (DAPA, also called 7,8-diammoniononanoate) to form a ureido ring.</text>
</comment>
<dbReference type="RefSeq" id="WP_120188276.1">
    <property type="nucleotide sequence ID" value="NZ_MCHY01000006.1"/>
</dbReference>
<evidence type="ECO:0000256" key="1">
    <source>
        <dbReference type="ARBA" id="ARBA00022490"/>
    </source>
</evidence>
<keyword evidence="11" id="KW-1185">Reference proteome</keyword>
<dbReference type="EC" id="6.3.3.3" evidence="9"/>
<comment type="caution">
    <text evidence="10">The sequence shown here is derived from an EMBL/GenBank/DDBJ whole genome shotgun (WGS) entry which is preliminary data.</text>
</comment>
<feature type="binding site" evidence="9">
    <location>
        <position position="51"/>
    </location>
    <ligand>
        <name>Mg(2+)</name>
        <dbReference type="ChEBI" id="CHEBI:18420"/>
    </ligand>
</feature>
<keyword evidence="6 9" id="KW-0067">ATP-binding</keyword>
<feature type="active site" evidence="9">
    <location>
        <position position="37"/>
    </location>
</feature>
<feature type="binding site" evidence="9">
    <location>
        <position position="112"/>
    </location>
    <ligand>
        <name>Mg(2+)</name>
        <dbReference type="ChEBI" id="CHEBI:18420"/>
    </ligand>
</feature>
<organism evidence="10 11">
    <name type="scientific">Ammoniphilus oxalaticus</name>
    <dbReference type="NCBI Taxonomy" id="66863"/>
    <lineage>
        <taxon>Bacteria</taxon>
        <taxon>Bacillati</taxon>
        <taxon>Bacillota</taxon>
        <taxon>Bacilli</taxon>
        <taxon>Bacillales</taxon>
        <taxon>Paenibacillaceae</taxon>
        <taxon>Aneurinibacillus group</taxon>
        <taxon>Ammoniphilus</taxon>
    </lineage>
</organism>
<proteinExistence type="inferred from homology"/>
<comment type="subcellular location">
    <subcellularLocation>
        <location evidence="9">Cytoplasm</location>
    </subcellularLocation>
</comment>
<evidence type="ECO:0000256" key="8">
    <source>
        <dbReference type="ARBA" id="ARBA00047386"/>
    </source>
</evidence>
<comment type="cofactor">
    <cofactor evidence="9">
        <name>Mg(2+)</name>
        <dbReference type="ChEBI" id="CHEBI:18420"/>
    </cofactor>
</comment>
<keyword evidence="4 9" id="KW-0547">Nucleotide-binding</keyword>
<keyword evidence="5 9" id="KW-0093">Biotin biosynthesis</keyword>
<reference evidence="10 11" key="1">
    <citation type="submission" date="2016-08" db="EMBL/GenBank/DDBJ databases">
        <title>Novel Firmicute Genomes.</title>
        <authorList>
            <person name="Poppleton D.I."/>
            <person name="Gribaldo S."/>
        </authorList>
    </citation>
    <scope>NUCLEOTIDE SEQUENCE [LARGE SCALE GENOMIC DNA]</scope>
    <source>
        <strain evidence="10 11">RAOx-1</strain>
    </source>
</reference>
<dbReference type="PANTHER" id="PTHR43210:SF2">
    <property type="entry name" value="ATP-DEPENDENT DETHIOBIOTIN SYNTHETASE BIOD 2"/>
    <property type="match status" value="1"/>
</dbReference>
<dbReference type="InterPro" id="IPR027417">
    <property type="entry name" value="P-loop_NTPase"/>
</dbReference>
<evidence type="ECO:0000256" key="7">
    <source>
        <dbReference type="ARBA" id="ARBA00022842"/>
    </source>
</evidence>
<keyword evidence="3 9" id="KW-0479">Metal-binding</keyword>
<dbReference type="AlphaFoldDB" id="A0A419SMS6"/>
<dbReference type="GO" id="GO:0004141">
    <property type="term" value="F:dethiobiotin synthase activity"/>
    <property type="evidence" value="ECO:0007669"/>
    <property type="project" value="UniProtKB-UniRule"/>
</dbReference>
<keyword evidence="1 9" id="KW-0963">Cytoplasm</keyword>
<dbReference type="OrthoDB" id="9802097at2"/>
<sequence length="239" mass="25655">MSGLFITATDTGVGKTVVAAGLTAALRERGLDVGVYKPIQSGQLAADPSGDAFRLKMLSGVDSCIEQICPYAVEEPLAPQLALARAGRKVSLADVVRGYERLRRNLEALIVEGAGGLAVPYTEDGLVIDVVRQLGLPLLIVARPGLGTVNHTLLTIDYARKHGAWILGFIFCEGDRYADSAAIALENVEMITRYSQVPFLGALPWLEDVSREKLCQAIQDFIDLPAIERGIKHGPAMEA</sequence>
<keyword evidence="7 9" id="KW-0460">Magnesium</keyword>
<dbReference type="NCBIfam" id="TIGR00347">
    <property type="entry name" value="bioD"/>
    <property type="match status" value="1"/>
</dbReference>
<dbReference type="GO" id="GO:0005829">
    <property type="term" value="C:cytosol"/>
    <property type="evidence" value="ECO:0007669"/>
    <property type="project" value="TreeGrafter"/>
</dbReference>
<feature type="binding site" evidence="9">
    <location>
        <begin position="204"/>
        <end position="206"/>
    </location>
    <ligand>
        <name>ATP</name>
        <dbReference type="ChEBI" id="CHEBI:30616"/>
    </ligand>
</feature>
<feature type="binding site" evidence="9">
    <location>
        <begin position="12"/>
        <end position="17"/>
    </location>
    <ligand>
        <name>ATP</name>
        <dbReference type="ChEBI" id="CHEBI:30616"/>
    </ligand>
</feature>
<evidence type="ECO:0000313" key="10">
    <source>
        <dbReference type="EMBL" id="RKD25606.1"/>
    </source>
</evidence>
<comment type="caution">
    <text evidence="9">Lacks conserved residue(s) required for the propagation of feature annotation.</text>
</comment>
<protein>
    <recommendedName>
        <fullName evidence="9">ATP-dependent dethiobiotin synthetase BioD</fullName>
        <ecNumber evidence="9">6.3.3.3</ecNumber>
    </recommendedName>
    <alternativeName>
        <fullName evidence="9">DTB synthetase</fullName>
        <shortName evidence="9">DTBS</shortName>
    </alternativeName>
    <alternativeName>
        <fullName evidence="9">Dethiobiotin synthase</fullName>
    </alternativeName>
</protein>
<dbReference type="Gene3D" id="3.40.50.300">
    <property type="entry name" value="P-loop containing nucleotide triphosphate hydrolases"/>
    <property type="match status" value="1"/>
</dbReference>
<feature type="binding site" evidence="9">
    <location>
        <begin position="112"/>
        <end position="115"/>
    </location>
    <ligand>
        <name>ATP</name>
        <dbReference type="ChEBI" id="CHEBI:30616"/>
    </ligand>
</feature>
<evidence type="ECO:0000313" key="11">
    <source>
        <dbReference type="Proteomes" id="UP000284219"/>
    </source>
</evidence>
<dbReference type="HAMAP" id="MF_00336">
    <property type="entry name" value="BioD"/>
    <property type="match status" value="1"/>
</dbReference>
<feature type="binding site" evidence="9">
    <location>
        <position position="16"/>
    </location>
    <ligand>
        <name>Mg(2+)</name>
        <dbReference type="ChEBI" id="CHEBI:18420"/>
    </ligand>
</feature>
<comment type="similarity">
    <text evidence="9">Belongs to the dethiobiotin synthetase family.</text>
</comment>
<dbReference type="InterPro" id="IPR004472">
    <property type="entry name" value="DTB_synth_BioD"/>
</dbReference>
<keyword evidence="2 9" id="KW-0436">Ligase</keyword>
<accession>A0A419SMS6</accession>
<comment type="catalytic activity">
    <reaction evidence="9">
        <text>(7R,8S)-7,8-diammoniononanoate + CO2 + ATP = (4R,5S)-dethiobiotin + ADP + phosphate + 3 H(+)</text>
        <dbReference type="Rhea" id="RHEA:15805"/>
        <dbReference type="ChEBI" id="CHEBI:15378"/>
        <dbReference type="ChEBI" id="CHEBI:16526"/>
        <dbReference type="ChEBI" id="CHEBI:30616"/>
        <dbReference type="ChEBI" id="CHEBI:43474"/>
        <dbReference type="ChEBI" id="CHEBI:149469"/>
        <dbReference type="ChEBI" id="CHEBI:149473"/>
        <dbReference type="ChEBI" id="CHEBI:456216"/>
        <dbReference type="EC" id="6.3.3.3"/>
    </reaction>
</comment>
<dbReference type="SUPFAM" id="SSF52540">
    <property type="entry name" value="P-loop containing nucleoside triphosphate hydrolases"/>
    <property type="match status" value="1"/>
</dbReference>
<dbReference type="PANTHER" id="PTHR43210">
    <property type="entry name" value="DETHIOBIOTIN SYNTHETASE"/>
    <property type="match status" value="1"/>
</dbReference>
<comment type="pathway">
    <text evidence="9">Cofactor biosynthesis; biotin biosynthesis; biotin from 7,8-diaminononanoate: step 1/2.</text>
</comment>
<dbReference type="CDD" id="cd03109">
    <property type="entry name" value="DTBS"/>
    <property type="match status" value="1"/>
</dbReference>
<evidence type="ECO:0000256" key="5">
    <source>
        <dbReference type="ARBA" id="ARBA00022756"/>
    </source>
</evidence>
<dbReference type="Pfam" id="PF13500">
    <property type="entry name" value="AAA_26"/>
    <property type="match status" value="1"/>
</dbReference>
<evidence type="ECO:0000256" key="2">
    <source>
        <dbReference type="ARBA" id="ARBA00022598"/>
    </source>
</evidence>
<name>A0A419SMS6_9BACL</name>
<evidence type="ECO:0000256" key="6">
    <source>
        <dbReference type="ARBA" id="ARBA00022840"/>
    </source>
</evidence>
<evidence type="ECO:0000256" key="9">
    <source>
        <dbReference type="HAMAP-Rule" id="MF_00336"/>
    </source>
</evidence>
<dbReference type="GO" id="GO:0005524">
    <property type="term" value="F:ATP binding"/>
    <property type="evidence" value="ECO:0007669"/>
    <property type="project" value="UniProtKB-UniRule"/>
</dbReference>
<dbReference type="GO" id="GO:0009102">
    <property type="term" value="P:biotin biosynthetic process"/>
    <property type="evidence" value="ECO:0007669"/>
    <property type="project" value="UniProtKB-UniRule"/>
</dbReference>
<gene>
    <name evidence="9" type="primary">bioD</name>
    <name evidence="10" type="ORF">BEP19_01295</name>
</gene>
<dbReference type="EMBL" id="MCHY01000006">
    <property type="protein sequence ID" value="RKD25606.1"/>
    <property type="molecule type" value="Genomic_DNA"/>
</dbReference>
<evidence type="ECO:0000256" key="3">
    <source>
        <dbReference type="ARBA" id="ARBA00022723"/>
    </source>
</evidence>
<feature type="binding site" evidence="9">
    <location>
        <position position="51"/>
    </location>
    <ligand>
        <name>ATP</name>
        <dbReference type="ChEBI" id="CHEBI:30616"/>
    </ligand>
</feature>